<dbReference type="CDD" id="cd06366">
    <property type="entry name" value="PBP1_GABAb_receptor"/>
    <property type="match status" value="1"/>
</dbReference>
<evidence type="ECO:0000256" key="1">
    <source>
        <dbReference type="ARBA" id="ARBA00004167"/>
    </source>
</evidence>
<protein>
    <recommendedName>
        <fullName evidence="24">Gamma-aminobutyric acid type B receptor subunit 2</fullName>
        <ecNumber evidence="3">2.7.10.1</ecNumber>
    </recommendedName>
</protein>
<name>A0A0L0BQC5_LUCCU</name>
<keyword evidence="13 26" id="KW-1133">Transmembrane helix</keyword>
<dbReference type="STRING" id="7375.A0A0L0BQC5"/>
<dbReference type="PRINTS" id="PR00109">
    <property type="entry name" value="TYRKINASE"/>
</dbReference>
<dbReference type="GO" id="GO:0004714">
    <property type="term" value="F:transmembrane receptor protein tyrosine kinase activity"/>
    <property type="evidence" value="ECO:0007669"/>
    <property type="project" value="UniProtKB-EC"/>
</dbReference>
<evidence type="ECO:0000256" key="16">
    <source>
        <dbReference type="ARBA" id="ARBA00023137"/>
    </source>
</evidence>
<keyword evidence="9" id="KW-0677">Repeat</keyword>
<comment type="catalytic activity">
    <reaction evidence="22">
        <text>L-tyrosyl-[protein] + ATP = O-phospho-L-tyrosyl-[protein] + ADP + H(+)</text>
        <dbReference type="Rhea" id="RHEA:10596"/>
        <dbReference type="Rhea" id="RHEA-COMP:10136"/>
        <dbReference type="Rhea" id="RHEA-COMP:20101"/>
        <dbReference type="ChEBI" id="CHEBI:15378"/>
        <dbReference type="ChEBI" id="CHEBI:30616"/>
        <dbReference type="ChEBI" id="CHEBI:46858"/>
        <dbReference type="ChEBI" id="CHEBI:61978"/>
        <dbReference type="ChEBI" id="CHEBI:456216"/>
        <dbReference type="EC" id="2.7.10.1"/>
    </reaction>
</comment>
<evidence type="ECO:0000256" key="10">
    <source>
        <dbReference type="ARBA" id="ARBA00022741"/>
    </source>
</evidence>
<accession>A0A0L0BQC5</accession>
<dbReference type="InterPro" id="IPR001245">
    <property type="entry name" value="Ser-Thr/Tyr_kinase_cat_dom"/>
</dbReference>
<dbReference type="PRINTS" id="PR01176">
    <property type="entry name" value="GABABRECEPTR"/>
</dbReference>
<dbReference type="FunFam" id="1.10.510.10:FF:001227">
    <property type="entry name" value="Tyrosine-protein kinase receptor"/>
    <property type="match status" value="1"/>
</dbReference>
<dbReference type="Pfam" id="PF01094">
    <property type="entry name" value="ANF_receptor"/>
    <property type="match status" value="1"/>
</dbReference>
<evidence type="ECO:0000256" key="15">
    <source>
        <dbReference type="ARBA" id="ARBA00023136"/>
    </source>
</evidence>
<dbReference type="GO" id="GO:0043235">
    <property type="term" value="C:receptor complex"/>
    <property type="evidence" value="ECO:0007669"/>
    <property type="project" value="TreeGrafter"/>
</dbReference>
<dbReference type="Gene3D" id="3.30.200.20">
    <property type="entry name" value="Phosphorylase Kinase, domain 1"/>
    <property type="match status" value="1"/>
</dbReference>
<dbReference type="OrthoDB" id="73209at2759"/>
<dbReference type="SMART" id="SM00219">
    <property type="entry name" value="TyrKc"/>
    <property type="match status" value="1"/>
</dbReference>
<dbReference type="PROSITE" id="PS00107">
    <property type="entry name" value="PROTEIN_KINASE_ATP"/>
    <property type="match status" value="1"/>
</dbReference>
<keyword evidence="6" id="KW-0808">Transferase</keyword>
<evidence type="ECO:0000256" key="23">
    <source>
        <dbReference type="ARBA" id="ARBA00056965"/>
    </source>
</evidence>
<evidence type="ECO:0000256" key="7">
    <source>
        <dbReference type="ARBA" id="ARBA00022692"/>
    </source>
</evidence>
<dbReference type="GO" id="GO:0005524">
    <property type="term" value="F:ATP binding"/>
    <property type="evidence" value="ECO:0007669"/>
    <property type="project" value="UniProtKB-UniRule"/>
</dbReference>
<evidence type="ECO:0000313" key="29">
    <source>
        <dbReference type="Proteomes" id="UP000037069"/>
    </source>
</evidence>
<evidence type="ECO:0000256" key="25">
    <source>
        <dbReference type="PROSITE-ProRule" id="PRU10141"/>
    </source>
</evidence>
<evidence type="ECO:0000256" key="6">
    <source>
        <dbReference type="ARBA" id="ARBA00022679"/>
    </source>
</evidence>
<evidence type="ECO:0000256" key="22">
    <source>
        <dbReference type="ARBA" id="ARBA00051243"/>
    </source>
</evidence>
<comment type="function">
    <text evidence="23">Receptor for basic fibroblast growth factor.</text>
</comment>
<dbReference type="Pfam" id="PF07714">
    <property type="entry name" value="PK_Tyr_Ser-Thr"/>
    <property type="match status" value="1"/>
</dbReference>
<evidence type="ECO:0000256" key="24">
    <source>
        <dbReference type="ARBA" id="ARBA00073785"/>
    </source>
</evidence>
<dbReference type="GO" id="GO:0007169">
    <property type="term" value="P:cell surface receptor protein tyrosine kinase signaling pathway"/>
    <property type="evidence" value="ECO:0007669"/>
    <property type="project" value="TreeGrafter"/>
</dbReference>
<dbReference type="PANTHER" id="PTHR24416:SF489">
    <property type="entry name" value="PROTEIN KINASE DOMAIN-CONTAINING PROTEIN"/>
    <property type="match status" value="1"/>
</dbReference>
<evidence type="ECO:0000256" key="8">
    <source>
        <dbReference type="ARBA" id="ARBA00022729"/>
    </source>
</evidence>
<gene>
    <name evidence="28" type="ORF">FF38_01889</name>
</gene>
<keyword evidence="4" id="KW-1003">Cell membrane</keyword>
<dbReference type="GO" id="GO:0005886">
    <property type="term" value="C:plasma membrane"/>
    <property type="evidence" value="ECO:0007669"/>
    <property type="project" value="UniProtKB-SubCell"/>
</dbReference>
<keyword evidence="5" id="KW-0597">Phosphoprotein</keyword>
<keyword evidence="14" id="KW-0297">G-protein coupled receptor</keyword>
<dbReference type="PANTHER" id="PTHR24416">
    <property type="entry name" value="TYROSINE-PROTEIN KINASE RECEPTOR"/>
    <property type="match status" value="1"/>
</dbReference>
<dbReference type="EMBL" id="JRES01001533">
    <property type="protein sequence ID" value="KNC22211.1"/>
    <property type="molecule type" value="Genomic_DNA"/>
</dbReference>
<evidence type="ECO:0000313" key="28">
    <source>
        <dbReference type="EMBL" id="KNC22211.1"/>
    </source>
</evidence>
<dbReference type="EC" id="2.7.10.1" evidence="3"/>
<feature type="transmembrane region" description="Helical" evidence="26">
    <location>
        <begin position="849"/>
        <end position="871"/>
    </location>
</feature>
<keyword evidence="7 26" id="KW-0812">Transmembrane</keyword>
<dbReference type="InterPro" id="IPR001828">
    <property type="entry name" value="ANF_lig-bd_rcpt"/>
</dbReference>
<keyword evidence="19" id="KW-0325">Glycoprotein</keyword>
<reference evidence="28 29" key="1">
    <citation type="journal article" date="2015" name="Nat. Commun.">
        <title>Lucilia cuprina genome unlocks parasitic fly biology to underpin future interventions.</title>
        <authorList>
            <person name="Anstead C.A."/>
            <person name="Korhonen P.K."/>
            <person name="Young N.D."/>
            <person name="Hall R.S."/>
            <person name="Jex A.R."/>
            <person name="Murali S.C."/>
            <person name="Hughes D.S."/>
            <person name="Lee S.F."/>
            <person name="Perry T."/>
            <person name="Stroehlein A.J."/>
            <person name="Ansell B.R."/>
            <person name="Breugelmans B."/>
            <person name="Hofmann A."/>
            <person name="Qu J."/>
            <person name="Dugan S."/>
            <person name="Lee S.L."/>
            <person name="Chao H."/>
            <person name="Dinh H."/>
            <person name="Han Y."/>
            <person name="Doddapaneni H.V."/>
            <person name="Worley K.C."/>
            <person name="Muzny D.M."/>
            <person name="Ioannidis P."/>
            <person name="Waterhouse R.M."/>
            <person name="Zdobnov E.M."/>
            <person name="James P.J."/>
            <person name="Bagnall N.H."/>
            <person name="Kotze A.C."/>
            <person name="Gibbs R.A."/>
            <person name="Richards S."/>
            <person name="Batterham P."/>
            <person name="Gasser R.B."/>
        </authorList>
    </citation>
    <scope>NUCLEOTIDE SEQUENCE [LARGE SCALE GENOMIC DNA]</scope>
    <source>
        <strain evidence="28 29">LS</strain>
        <tissue evidence="28">Full body</tissue>
    </source>
</reference>
<dbReference type="FunFam" id="3.30.200.20:FF:000593">
    <property type="entry name" value="Predicted protein"/>
    <property type="match status" value="1"/>
</dbReference>
<keyword evidence="12 25" id="KW-0067">ATP-binding</keyword>
<evidence type="ECO:0000256" key="12">
    <source>
        <dbReference type="ARBA" id="ARBA00022840"/>
    </source>
</evidence>
<evidence type="ECO:0000256" key="2">
    <source>
        <dbReference type="ARBA" id="ARBA00004651"/>
    </source>
</evidence>
<feature type="domain" description="Protein kinase" evidence="27">
    <location>
        <begin position="914"/>
        <end position="1186"/>
    </location>
</feature>
<dbReference type="InterPro" id="IPR000719">
    <property type="entry name" value="Prot_kinase_dom"/>
</dbReference>
<dbReference type="InterPro" id="IPR017441">
    <property type="entry name" value="Protein_kinase_ATP_BS"/>
</dbReference>
<evidence type="ECO:0000259" key="27">
    <source>
        <dbReference type="PROSITE" id="PS50011"/>
    </source>
</evidence>
<comment type="caution">
    <text evidence="28">The sequence shown here is derived from an EMBL/GenBank/DDBJ whole genome shotgun (WGS) entry which is preliminary data.</text>
</comment>
<dbReference type="PRINTS" id="PR01177">
    <property type="entry name" value="GABAB1RECPTR"/>
</dbReference>
<keyword evidence="11" id="KW-0418">Kinase</keyword>
<keyword evidence="16" id="KW-0829">Tyrosine-protein kinase</keyword>
<dbReference type="InterPro" id="IPR050122">
    <property type="entry name" value="RTK"/>
</dbReference>
<keyword evidence="10 25" id="KW-0547">Nucleotide-binding</keyword>
<evidence type="ECO:0000256" key="3">
    <source>
        <dbReference type="ARBA" id="ARBA00011902"/>
    </source>
</evidence>
<evidence type="ECO:0000256" key="5">
    <source>
        <dbReference type="ARBA" id="ARBA00022553"/>
    </source>
</evidence>
<evidence type="ECO:0000256" key="4">
    <source>
        <dbReference type="ARBA" id="ARBA00022475"/>
    </source>
</evidence>
<dbReference type="InterPro" id="IPR028082">
    <property type="entry name" value="Peripla_BP_I"/>
</dbReference>
<proteinExistence type="predicted"/>
<dbReference type="FunFam" id="3.40.50.2300:FF:000063">
    <property type="entry name" value="Gamma-aminobutyric acid type B receptor subunit"/>
    <property type="match status" value="1"/>
</dbReference>
<evidence type="ECO:0000256" key="13">
    <source>
        <dbReference type="ARBA" id="ARBA00022989"/>
    </source>
</evidence>
<dbReference type="PROSITE" id="PS50011">
    <property type="entry name" value="PROTEIN_KINASE_DOM"/>
    <property type="match status" value="1"/>
</dbReference>
<evidence type="ECO:0000256" key="14">
    <source>
        <dbReference type="ARBA" id="ARBA00023040"/>
    </source>
</evidence>
<dbReference type="PROSITE" id="PS00109">
    <property type="entry name" value="PROTEIN_KINASE_TYR"/>
    <property type="match status" value="1"/>
</dbReference>
<evidence type="ECO:0000256" key="20">
    <source>
        <dbReference type="ARBA" id="ARBA00023224"/>
    </source>
</evidence>
<evidence type="ECO:0000256" key="9">
    <source>
        <dbReference type="ARBA" id="ARBA00022737"/>
    </source>
</evidence>
<keyword evidence="20" id="KW-0807">Transducer</keyword>
<keyword evidence="29" id="KW-1185">Reference proteome</keyword>
<keyword evidence="18" id="KW-0675">Receptor</keyword>
<feature type="transmembrane region" description="Helical" evidence="26">
    <location>
        <begin position="21"/>
        <end position="39"/>
    </location>
</feature>
<evidence type="ECO:0000256" key="11">
    <source>
        <dbReference type="ARBA" id="ARBA00022777"/>
    </source>
</evidence>
<keyword evidence="15 26" id="KW-0472">Membrane</keyword>
<evidence type="ECO:0000256" key="18">
    <source>
        <dbReference type="ARBA" id="ARBA00023170"/>
    </source>
</evidence>
<keyword evidence="8" id="KW-0732">Signal</keyword>
<dbReference type="Proteomes" id="UP000037069">
    <property type="component" value="Unassembled WGS sequence"/>
</dbReference>
<dbReference type="Gene3D" id="3.40.50.2300">
    <property type="match status" value="2"/>
</dbReference>
<keyword evidence="17" id="KW-1015">Disulfide bond</keyword>
<keyword evidence="21" id="KW-0393">Immunoglobulin domain</keyword>
<dbReference type="OMA" id="NDTGCKY"/>
<dbReference type="SUPFAM" id="SSF56112">
    <property type="entry name" value="Protein kinase-like (PK-like)"/>
    <property type="match status" value="1"/>
</dbReference>
<sequence>MRRKHPDLNFRLTSLNVKSSFVVLMFLSVLLRMSIAVVYNNNSNGEKLKANLYNYQCFTDKDNTSPNLSFRQSTIGIQVSYWPSHQIITRIFAIFLRDVLHYKNVYILPIEFNGNPEEDYYEGKRLSNTLDLLIKHPQYPNLPMINLGVWTPPMGHGLRPMEVYESGVSLDPSRFGWFVGPEVNFTMEGLHYSVFLNRSNPFYEQYVMDEDELQELTQGNEYEYFVSPMCENIQCATLLAEYKMETSFVQNQIKEMNGYLNILWLGSRFRSEIDRLYLKYIDYNSSGNSKRFLVLHWNPSDVIDGRHKFEHIELPLCEESLSLWKSYCKYELTPIFKYHSKHLLADERLMHSLRLFWINNDDLMQLFSDLDQKRSEKGFVADVMYNELACDWLRNHTETYNLWISNEPMTLSIGAIFPIKKNTRGHQNLVYAVKRAVQAVNSNSTILRNYNLNVIENDGECKADVVMKSFIHLFNVPKLLGVVGPACSETVEPIAGISRHTNMAVISYSAEGATFLDRHAYPFFFRTIGSNRQYEDVYISLMKKIGWKRVAALTEDGQKYTEYISHMETTLKNNNMELIINKKFLSDITHVEMNKYLVDLKNRRARIIIADIHNKYAQMALCEAYKLKMTSYNGYVWFLPSWLSKDWNIVSEESNHSCTNQELEMAFEGHFSIMHSPFGGNATIMQEHITIEKWLESYSANVSSVSKYTAFAYDAVWAFALAADKLLHENRGAVENLRSKTVVNRFADLIWETDFVGLSGRVRFGQGGSRITELIIRQWRNRQSVEVGKYIPQLVGKGRNLRTSGGNFVLNESAIVWYFEGKPPGDGRFDCRFSALAEFLNTECQNATIAFTALLCMIVVVLISLISFYFWKRRYDEKLKRSAKIMKNFGIDLLSPSRSNANTLDKWEIPKENVVVNRRLGEGAFGTVYGGEAKIGVEGWTAVAVKTLKSGASTEDRLDFLSEAEAMKRFDHKNIVKLLGVCLQSEPIYTIMEFMLYGDLKTYLLARRHMVNEKNSDDSDISSKRLTMYAMDVSRGLAYLAQQKYVHRDIACRNCLVNAQRVVKLGDFGMSRPTYESDYYRFNRKGMLPVRWMAPESLALGMFTPASDVWAFGVVLFEIITFGSSLYQGLTNNQVLEYVKSGNTLSIPIGIKPQLEGLIKACWNQDPKKRPTAAEIVDYISKYPTLLTPCLDFPSASIEMAETESDELELLPKSRKCSPLKNGSILDVVAQASIADNIERLNNFTNERKTTAESNIEMPTHMANSGEEPLESSPITPDGYSIMSPLLMHHAETIPSSHQQTSF</sequence>
<dbReference type="GO" id="GO:0004930">
    <property type="term" value="F:G protein-coupled receptor activity"/>
    <property type="evidence" value="ECO:0007669"/>
    <property type="project" value="UniProtKB-KW"/>
</dbReference>
<organism evidence="28 29">
    <name type="scientific">Lucilia cuprina</name>
    <name type="common">Green bottle fly</name>
    <name type="synonym">Australian sheep blowfly</name>
    <dbReference type="NCBI Taxonomy" id="7375"/>
    <lineage>
        <taxon>Eukaryota</taxon>
        <taxon>Metazoa</taxon>
        <taxon>Ecdysozoa</taxon>
        <taxon>Arthropoda</taxon>
        <taxon>Hexapoda</taxon>
        <taxon>Insecta</taxon>
        <taxon>Pterygota</taxon>
        <taxon>Neoptera</taxon>
        <taxon>Endopterygota</taxon>
        <taxon>Diptera</taxon>
        <taxon>Brachycera</taxon>
        <taxon>Muscomorpha</taxon>
        <taxon>Oestroidea</taxon>
        <taxon>Calliphoridae</taxon>
        <taxon>Luciliinae</taxon>
        <taxon>Lucilia</taxon>
    </lineage>
</organism>
<feature type="binding site" evidence="25">
    <location>
        <position position="946"/>
    </location>
    <ligand>
        <name>ATP</name>
        <dbReference type="ChEBI" id="CHEBI:30616"/>
    </ligand>
</feature>
<evidence type="ECO:0000256" key="17">
    <source>
        <dbReference type="ARBA" id="ARBA00023157"/>
    </source>
</evidence>
<dbReference type="Gene3D" id="1.10.510.10">
    <property type="entry name" value="Transferase(Phosphotransferase) domain 1"/>
    <property type="match status" value="1"/>
</dbReference>
<dbReference type="InterPro" id="IPR020635">
    <property type="entry name" value="Tyr_kinase_cat_dom"/>
</dbReference>
<comment type="subcellular location">
    <subcellularLocation>
        <location evidence="2">Cell membrane</location>
        <topology evidence="2">Multi-pass membrane protein</topology>
    </subcellularLocation>
    <subcellularLocation>
        <location evidence="1">Membrane</location>
        <topology evidence="1">Single-pass membrane protein</topology>
    </subcellularLocation>
</comment>
<dbReference type="SUPFAM" id="SSF53822">
    <property type="entry name" value="Periplasmic binding protein-like I"/>
    <property type="match status" value="1"/>
</dbReference>
<dbReference type="InterPro" id="IPR011009">
    <property type="entry name" value="Kinase-like_dom_sf"/>
</dbReference>
<dbReference type="InterPro" id="IPR008266">
    <property type="entry name" value="Tyr_kinase_AS"/>
</dbReference>
<evidence type="ECO:0000256" key="26">
    <source>
        <dbReference type="SAM" id="Phobius"/>
    </source>
</evidence>
<evidence type="ECO:0000256" key="21">
    <source>
        <dbReference type="ARBA" id="ARBA00023319"/>
    </source>
</evidence>
<dbReference type="CDD" id="cd00192">
    <property type="entry name" value="PTKc"/>
    <property type="match status" value="1"/>
</dbReference>
<evidence type="ECO:0000256" key="19">
    <source>
        <dbReference type="ARBA" id="ARBA00023180"/>
    </source>
</evidence>